<keyword evidence="2" id="KW-1185">Reference proteome</keyword>
<evidence type="ECO:0000313" key="1">
    <source>
        <dbReference type="EMBL" id="AFZ47623.1"/>
    </source>
</evidence>
<dbReference type="Proteomes" id="UP000010483">
    <property type="component" value="Chromosome"/>
</dbReference>
<sequence length="177" mass="20595">MKRCQYNEHGKEKLIEIMNLDQQFENLINQAPNYGVPAPIMQYGVVPVLKVYAQQLNHQKYYLRQTLENNLVLTVLGKEDEPEIEKKVVYAFPTVEDAVKFADSEIDKLEIIAQEISISEILFQMFTLKEVDSIIFLDTPQDYRQSKEIFCHKLQKAIQENLKMLLDKNKPTNSTIA</sequence>
<dbReference type="STRING" id="292563.Cyast_1662"/>
<dbReference type="EMBL" id="CP003940">
    <property type="protein sequence ID" value="AFZ47623.1"/>
    <property type="molecule type" value="Genomic_DNA"/>
</dbReference>
<dbReference type="BioCyc" id="CSTA292563:G1353-1672-MONOMER"/>
<dbReference type="KEGG" id="csn:Cyast_1662"/>
<accession>K9YNE7</accession>
<organism evidence="1 2">
    <name type="scientific">Cyanobacterium stanieri (strain ATCC 29140 / PCC 7202)</name>
    <dbReference type="NCBI Taxonomy" id="292563"/>
    <lineage>
        <taxon>Bacteria</taxon>
        <taxon>Bacillati</taxon>
        <taxon>Cyanobacteriota</taxon>
        <taxon>Cyanophyceae</taxon>
        <taxon>Oscillatoriophycideae</taxon>
        <taxon>Chroococcales</taxon>
        <taxon>Geminocystaceae</taxon>
        <taxon>Cyanobacterium</taxon>
    </lineage>
</organism>
<evidence type="ECO:0000313" key="2">
    <source>
        <dbReference type="Proteomes" id="UP000010483"/>
    </source>
</evidence>
<name>K9YNE7_CYASC</name>
<reference evidence="2" key="1">
    <citation type="journal article" date="2013" name="Proc. Natl. Acad. Sci. U.S.A.">
        <title>Improving the coverage of the cyanobacterial phylum using diversity-driven genome sequencing.</title>
        <authorList>
            <person name="Shih P.M."/>
            <person name="Wu D."/>
            <person name="Latifi A."/>
            <person name="Axen S.D."/>
            <person name="Fewer D.P."/>
            <person name="Talla E."/>
            <person name="Calteau A."/>
            <person name="Cai F."/>
            <person name="Tandeau de Marsac N."/>
            <person name="Rippka R."/>
            <person name="Herdman M."/>
            <person name="Sivonen K."/>
            <person name="Coursin T."/>
            <person name="Laurent T."/>
            <person name="Goodwin L."/>
            <person name="Nolan M."/>
            <person name="Davenport K.W."/>
            <person name="Han C.S."/>
            <person name="Rubin E.M."/>
            <person name="Eisen J.A."/>
            <person name="Woyke T."/>
            <person name="Gugger M."/>
            <person name="Kerfeld C.A."/>
        </authorList>
    </citation>
    <scope>NUCLEOTIDE SEQUENCE [LARGE SCALE GENOMIC DNA]</scope>
    <source>
        <strain evidence="2">ATCC 29140 / PCC 7202</strain>
    </source>
</reference>
<dbReference type="HOGENOM" id="CLU_141604_0_0_3"/>
<proteinExistence type="predicted"/>
<protein>
    <submittedName>
        <fullName evidence="1">Uncharacterized protein</fullName>
    </submittedName>
</protein>
<dbReference type="AlphaFoldDB" id="K9YNE7"/>
<dbReference type="eggNOG" id="ENOG5031MCC">
    <property type="taxonomic scope" value="Bacteria"/>
</dbReference>
<gene>
    <name evidence="1" type="ordered locus">Cyast_1662</name>
</gene>